<evidence type="ECO:0000313" key="1">
    <source>
        <dbReference type="EMBL" id="JAD75323.1"/>
    </source>
</evidence>
<sequence>MLIPSAFLANDSYSPGLLVRGWGWCPSQFLMVNII</sequence>
<name>A0A0A9CLI5_ARUDO</name>
<reference evidence="1" key="1">
    <citation type="submission" date="2014-09" db="EMBL/GenBank/DDBJ databases">
        <authorList>
            <person name="Magalhaes I.L.F."/>
            <person name="Oliveira U."/>
            <person name="Santos F.R."/>
            <person name="Vidigal T.H.D.A."/>
            <person name="Brescovit A.D."/>
            <person name="Santos A.J."/>
        </authorList>
    </citation>
    <scope>NUCLEOTIDE SEQUENCE</scope>
    <source>
        <tissue evidence="1">Shoot tissue taken approximately 20 cm above the soil surface</tissue>
    </source>
</reference>
<protein>
    <submittedName>
        <fullName evidence="1">Uncharacterized protein</fullName>
    </submittedName>
</protein>
<dbReference type="EMBL" id="GBRH01222572">
    <property type="protein sequence ID" value="JAD75323.1"/>
    <property type="molecule type" value="Transcribed_RNA"/>
</dbReference>
<proteinExistence type="predicted"/>
<organism evidence="1">
    <name type="scientific">Arundo donax</name>
    <name type="common">Giant reed</name>
    <name type="synonym">Donax arundinaceus</name>
    <dbReference type="NCBI Taxonomy" id="35708"/>
    <lineage>
        <taxon>Eukaryota</taxon>
        <taxon>Viridiplantae</taxon>
        <taxon>Streptophyta</taxon>
        <taxon>Embryophyta</taxon>
        <taxon>Tracheophyta</taxon>
        <taxon>Spermatophyta</taxon>
        <taxon>Magnoliopsida</taxon>
        <taxon>Liliopsida</taxon>
        <taxon>Poales</taxon>
        <taxon>Poaceae</taxon>
        <taxon>PACMAD clade</taxon>
        <taxon>Arundinoideae</taxon>
        <taxon>Arundineae</taxon>
        <taxon>Arundo</taxon>
    </lineage>
</organism>
<dbReference type="AlphaFoldDB" id="A0A0A9CLI5"/>
<accession>A0A0A9CLI5</accession>
<reference evidence="1" key="2">
    <citation type="journal article" date="2015" name="Data Brief">
        <title>Shoot transcriptome of the giant reed, Arundo donax.</title>
        <authorList>
            <person name="Barrero R.A."/>
            <person name="Guerrero F.D."/>
            <person name="Moolhuijzen P."/>
            <person name="Goolsby J.A."/>
            <person name="Tidwell J."/>
            <person name="Bellgard S.E."/>
            <person name="Bellgard M.I."/>
        </authorList>
    </citation>
    <scope>NUCLEOTIDE SEQUENCE</scope>
    <source>
        <tissue evidence="1">Shoot tissue taken approximately 20 cm above the soil surface</tissue>
    </source>
</reference>